<dbReference type="Proteomes" id="UP000194873">
    <property type="component" value="Unassembled WGS sequence"/>
</dbReference>
<dbReference type="SUPFAM" id="SSF53474">
    <property type="entry name" value="alpha/beta-Hydrolases"/>
    <property type="match status" value="1"/>
</dbReference>
<dbReference type="InterPro" id="IPR029058">
    <property type="entry name" value="AB_hydrolase_fold"/>
</dbReference>
<evidence type="ECO:0000256" key="3">
    <source>
        <dbReference type="ARBA" id="ARBA00023098"/>
    </source>
</evidence>
<evidence type="ECO:0000313" key="5">
    <source>
        <dbReference type="Proteomes" id="UP000194873"/>
    </source>
</evidence>
<dbReference type="PIRSF" id="PIRSF031982">
    <property type="entry name" value="UCP031982_abhydr"/>
    <property type="match status" value="1"/>
</dbReference>
<evidence type="ECO:0000313" key="4">
    <source>
        <dbReference type="EMBL" id="OUJ76164.1"/>
    </source>
</evidence>
<dbReference type="PANTHER" id="PTHR10272">
    <property type="entry name" value="PLATELET-ACTIVATING FACTOR ACETYLHYDROLASE"/>
    <property type="match status" value="1"/>
</dbReference>
<sequence length="291" mass="31744">MSDFVGYFSAEVADPQLGLTFPMIVFYPTITLGKMQALGMYQLDVAQEAPVREGVFPLVLISHGNGGSGMTHRLLAHYLARHGFVVGLPDHPFNNRLDNSWEKTVQNLTHRPRHLELAINELFENPHVTKFLKPDTVGLIGHSVGGYTALALAGGAPSSFPWESADNQFHPIPTPTDSRVKALVLLAPAAMWFRAAGALHTIQAPTLLLTGEVDVHTPIEHAHVILNGVPDPAKVQHRVVENAGHFSFLSPFPEARVSPAFPPSQDPPGFDRASFHDELNAEVLAFLSQEL</sequence>
<comment type="caution">
    <text evidence="4">The sequence shown here is derived from an EMBL/GenBank/DDBJ whole genome shotgun (WGS) entry which is preliminary data.</text>
</comment>
<dbReference type="InterPro" id="IPR016986">
    <property type="entry name" value="UCP031982_abhydr"/>
</dbReference>
<dbReference type="PANTHER" id="PTHR10272:SF0">
    <property type="entry name" value="PLATELET-ACTIVATING FACTOR ACETYLHYDROLASE"/>
    <property type="match status" value="1"/>
</dbReference>
<dbReference type="GO" id="GO:0003847">
    <property type="term" value="F:1-alkyl-2-acetylglycerophosphocholine esterase activity"/>
    <property type="evidence" value="ECO:0007669"/>
    <property type="project" value="TreeGrafter"/>
</dbReference>
<dbReference type="GO" id="GO:0016042">
    <property type="term" value="P:lipid catabolic process"/>
    <property type="evidence" value="ECO:0007669"/>
    <property type="project" value="UniProtKB-KW"/>
</dbReference>
<reference evidence="4 5" key="1">
    <citation type="submission" date="2017-01" db="EMBL/GenBank/DDBJ databases">
        <title>A new Hymenobacter.</title>
        <authorList>
            <person name="Liang Y."/>
            <person name="Feng F."/>
        </authorList>
    </citation>
    <scope>NUCLEOTIDE SEQUENCE [LARGE SCALE GENOMIC DNA]</scope>
    <source>
        <strain evidence="4">MIMBbqt21</strain>
    </source>
</reference>
<dbReference type="AlphaFoldDB" id="A0A243WJT3"/>
<dbReference type="InterPro" id="IPR017395">
    <property type="entry name" value="Chlorophyllase-like"/>
</dbReference>
<evidence type="ECO:0000256" key="1">
    <source>
        <dbReference type="ARBA" id="ARBA00022801"/>
    </source>
</evidence>
<keyword evidence="5" id="KW-1185">Reference proteome</keyword>
<keyword evidence="2" id="KW-0442">Lipid degradation</keyword>
<organism evidence="4 5">
    <name type="scientific">Hymenobacter crusticola</name>
    <dbReference type="NCBI Taxonomy" id="1770526"/>
    <lineage>
        <taxon>Bacteria</taxon>
        <taxon>Pseudomonadati</taxon>
        <taxon>Bacteroidota</taxon>
        <taxon>Cytophagia</taxon>
        <taxon>Cytophagales</taxon>
        <taxon>Hymenobacteraceae</taxon>
        <taxon>Hymenobacter</taxon>
    </lineage>
</organism>
<protein>
    <submittedName>
        <fullName evidence="4">Alpha/beta hydrolase</fullName>
    </submittedName>
</protein>
<gene>
    <name evidence="4" type="ORF">BXP70_02525</name>
</gene>
<dbReference type="RefSeq" id="WP_218779724.1">
    <property type="nucleotide sequence ID" value="NZ_MTSE01000001.1"/>
</dbReference>
<name>A0A243WJT3_9BACT</name>
<keyword evidence="1 4" id="KW-0378">Hydrolase</keyword>
<accession>A0A243WJT3</accession>
<evidence type="ECO:0000256" key="2">
    <source>
        <dbReference type="ARBA" id="ARBA00022963"/>
    </source>
</evidence>
<dbReference type="Pfam" id="PF07224">
    <property type="entry name" value="Chlorophyllase"/>
    <property type="match status" value="1"/>
</dbReference>
<proteinExistence type="predicted"/>
<dbReference type="EMBL" id="MTSE01000001">
    <property type="protein sequence ID" value="OUJ76164.1"/>
    <property type="molecule type" value="Genomic_DNA"/>
</dbReference>
<dbReference type="Gene3D" id="3.40.50.1820">
    <property type="entry name" value="alpha/beta hydrolase"/>
    <property type="match status" value="1"/>
</dbReference>
<keyword evidence="3" id="KW-0443">Lipid metabolism</keyword>